<dbReference type="AlphaFoldDB" id="A0A1I8FZL6"/>
<organism evidence="1 2">
    <name type="scientific">Macrostomum lignano</name>
    <dbReference type="NCBI Taxonomy" id="282301"/>
    <lineage>
        <taxon>Eukaryota</taxon>
        <taxon>Metazoa</taxon>
        <taxon>Spiralia</taxon>
        <taxon>Lophotrochozoa</taxon>
        <taxon>Platyhelminthes</taxon>
        <taxon>Rhabditophora</taxon>
        <taxon>Macrostomorpha</taxon>
        <taxon>Macrostomida</taxon>
        <taxon>Macrostomidae</taxon>
        <taxon>Macrostomum</taxon>
    </lineage>
</organism>
<dbReference type="PANTHER" id="PTHR46989">
    <property type="entry name" value="USP DOMAIN-CONTAINING PROTEIN"/>
    <property type="match status" value="1"/>
</dbReference>
<dbReference type="OrthoDB" id="843225at2759"/>
<name>A0A1I8FZL6_9PLAT</name>
<protein>
    <submittedName>
        <fullName evidence="2">Usp domain-containing protein</fullName>
    </submittedName>
</protein>
<dbReference type="WBParaSite" id="maker-uti_cns_0000449-snap-gene-1.4-mRNA-1">
    <property type="protein sequence ID" value="maker-uti_cns_0000449-snap-gene-1.4-mRNA-1"/>
    <property type="gene ID" value="maker-uti_cns_0000449-snap-gene-1.4"/>
</dbReference>
<dbReference type="Proteomes" id="UP000095280">
    <property type="component" value="Unplaced"/>
</dbReference>
<reference evidence="2" key="1">
    <citation type="submission" date="2016-11" db="UniProtKB">
        <authorList>
            <consortium name="WormBaseParasite"/>
        </authorList>
    </citation>
    <scope>IDENTIFICATION</scope>
</reference>
<dbReference type="Pfam" id="PF00582">
    <property type="entry name" value="Usp"/>
    <property type="match status" value="1"/>
</dbReference>
<evidence type="ECO:0000313" key="1">
    <source>
        <dbReference type="Proteomes" id="UP000095280"/>
    </source>
</evidence>
<keyword evidence="1" id="KW-1185">Reference proteome</keyword>
<dbReference type="Gene3D" id="3.40.50.620">
    <property type="entry name" value="HUPs"/>
    <property type="match status" value="1"/>
</dbReference>
<dbReference type="CDD" id="cd23659">
    <property type="entry name" value="USP_At3g01520-like"/>
    <property type="match status" value="1"/>
</dbReference>
<dbReference type="SUPFAM" id="SSF52402">
    <property type="entry name" value="Adenine nucleotide alpha hydrolases-like"/>
    <property type="match status" value="1"/>
</dbReference>
<dbReference type="InterPro" id="IPR014729">
    <property type="entry name" value="Rossmann-like_a/b/a_fold"/>
</dbReference>
<accession>A0A1I8FZL6</accession>
<dbReference type="PANTHER" id="PTHR46989:SF3">
    <property type="entry name" value="USPA DOMAIN-CONTAINING PROTEIN"/>
    <property type="match status" value="1"/>
</dbReference>
<dbReference type="InterPro" id="IPR006015">
    <property type="entry name" value="Universal_stress_UspA"/>
</dbReference>
<sequence length="219" mass="23629">MASPPAAIAGASPESKAQLQHSKASPTADEQAVQNRSILIAIDRSRHSERALRWYASKIHSNEDRVVFVNVTEPPDLALGFGMAGAAVAEIYTKAVEETVEAAKRLAVNVKTICRSFGIEKIRFLERISHSPGQAIIEAAEEEQADLIILGSRGVGVLRRTFLGSVSDYVLHHSRRSAVLVVPAEQHHHSEAGGQHYSVQGKPAVEDQDVGDQAAKKEG</sequence>
<evidence type="ECO:0000313" key="2">
    <source>
        <dbReference type="WBParaSite" id="maker-uti_cns_0000449-snap-gene-1.4-mRNA-1"/>
    </source>
</evidence>
<dbReference type="InterPro" id="IPR006016">
    <property type="entry name" value="UspA"/>
</dbReference>
<proteinExistence type="predicted"/>
<dbReference type="PRINTS" id="PR01438">
    <property type="entry name" value="UNVRSLSTRESS"/>
</dbReference>